<dbReference type="InterPro" id="IPR037066">
    <property type="entry name" value="Plug_dom_sf"/>
</dbReference>
<gene>
    <name evidence="12" type="ORF">MKP09_06065</name>
</gene>
<comment type="caution">
    <text evidence="12">The sequence shown here is derived from an EMBL/GenBank/DDBJ whole genome shotgun (WGS) entry which is preliminary data.</text>
</comment>
<comment type="subcellular location">
    <subcellularLocation>
        <location evidence="1 8">Cell outer membrane</location>
        <topology evidence="1 8">Multi-pass membrane protein</topology>
    </subcellularLocation>
</comment>
<comment type="similarity">
    <text evidence="8 9">Belongs to the TonB-dependent receptor family.</text>
</comment>
<dbReference type="InterPro" id="IPR012910">
    <property type="entry name" value="Plug_dom"/>
</dbReference>
<evidence type="ECO:0000256" key="9">
    <source>
        <dbReference type="RuleBase" id="RU003357"/>
    </source>
</evidence>
<evidence type="ECO:0000256" key="2">
    <source>
        <dbReference type="ARBA" id="ARBA00022448"/>
    </source>
</evidence>
<dbReference type="Gene3D" id="2.170.130.10">
    <property type="entry name" value="TonB-dependent receptor, plug domain"/>
    <property type="match status" value="1"/>
</dbReference>
<dbReference type="SUPFAM" id="SSF56935">
    <property type="entry name" value="Porins"/>
    <property type="match status" value="1"/>
</dbReference>
<keyword evidence="4 8" id="KW-0812">Transmembrane</keyword>
<dbReference type="Pfam" id="PF13715">
    <property type="entry name" value="CarbopepD_reg_2"/>
    <property type="match status" value="1"/>
</dbReference>
<evidence type="ECO:0000259" key="10">
    <source>
        <dbReference type="Pfam" id="PF00593"/>
    </source>
</evidence>
<feature type="domain" description="TonB-dependent receptor-like beta-barrel" evidence="10">
    <location>
        <begin position="417"/>
        <end position="846"/>
    </location>
</feature>
<dbReference type="RefSeq" id="WP_240826883.1">
    <property type="nucleotide sequence ID" value="NZ_JAKWBL010000001.1"/>
</dbReference>
<dbReference type="NCBIfam" id="TIGR04056">
    <property type="entry name" value="OMP_RagA_SusC"/>
    <property type="match status" value="1"/>
</dbReference>
<keyword evidence="7 8" id="KW-0998">Cell outer membrane</keyword>
<evidence type="ECO:0000256" key="8">
    <source>
        <dbReference type="PROSITE-ProRule" id="PRU01360"/>
    </source>
</evidence>
<reference evidence="12 13" key="1">
    <citation type="submission" date="2022-02" db="EMBL/GenBank/DDBJ databases">
        <authorList>
            <person name="Min J."/>
        </authorList>
    </citation>
    <scope>NUCLEOTIDE SEQUENCE [LARGE SCALE GENOMIC DNA]</scope>
    <source>
        <strain evidence="12 13">GR10-1</strain>
    </source>
</reference>
<evidence type="ECO:0000256" key="3">
    <source>
        <dbReference type="ARBA" id="ARBA00022452"/>
    </source>
</evidence>
<evidence type="ECO:0000313" key="13">
    <source>
        <dbReference type="Proteomes" id="UP001202248"/>
    </source>
</evidence>
<evidence type="ECO:0000256" key="7">
    <source>
        <dbReference type="ARBA" id="ARBA00023237"/>
    </source>
</evidence>
<dbReference type="InterPro" id="IPR000531">
    <property type="entry name" value="Beta-barrel_TonB"/>
</dbReference>
<feature type="domain" description="TonB-dependent receptor plug" evidence="11">
    <location>
        <begin position="105"/>
        <end position="211"/>
    </location>
</feature>
<dbReference type="Proteomes" id="UP001202248">
    <property type="component" value="Unassembled WGS sequence"/>
</dbReference>
<dbReference type="InterPro" id="IPR023997">
    <property type="entry name" value="TonB-dep_OMP_SusC/RagA_CS"/>
</dbReference>
<evidence type="ECO:0000256" key="4">
    <source>
        <dbReference type="ARBA" id="ARBA00022692"/>
    </source>
</evidence>
<name>A0ABS9SH66_9BACT</name>
<keyword evidence="2 8" id="KW-0813">Transport</keyword>
<keyword evidence="13" id="KW-1185">Reference proteome</keyword>
<evidence type="ECO:0000256" key="5">
    <source>
        <dbReference type="ARBA" id="ARBA00023077"/>
    </source>
</evidence>
<protein>
    <submittedName>
        <fullName evidence="12">SusC/RagA family TonB-linked outer membrane protein</fullName>
    </submittedName>
</protein>
<dbReference type="InterPro" id="IPR039426">
    <property type="entry name" value="TonB-dep_rcpt-like"/>
</dbReference>
<dbReference type="Gene3D" id="2.60.40.1120">
    <property type="entry name" value="Carboxypeptidase-like, regulatory domain"/>
    <property type="match status" value="1"/>
</dbReference>
<dbReference type="Gene3D" id="2.40.170.20">
    <property type="entry name" value="TonB-dependent receptor, beta-barrel domain"/>
    <property type="match status" value="1"/>
</dbReference>
<dbReference type="Pfam" id="PF00593">
    <property type="entry name" value="TonB_dep_Rec_b-barrel"/>
    <property type="match status" value="1"/>
</dbReference>
<accession>A0ABS9SH66</accession>
<dbReference type="EMBL" id="JAKWBL010000001">
    <property type="protein sequence ID" value="MCH5597499.1"/>
    <property type="molecule type" value="Genomic_DNA"/>
</dbReference>
<evidence type="ECO:0000259" key="11">
    <source>
        <dbReference type="Pfam" id="PF07715"/>
    </source>
</evidence>
<keyword evidence="3 8" id="KW-1134">Transmembrane beta strand</keyword>
<dbReference type="Pfam" id="PF07715">
    <property type="entry name" value="Plug"/>
    <property type="match status" value="1"/>
</dbReference>
<sequence length="997" mass="109613">MLSTFYVEGQGQTKRITGTVTDNNGTALAGISVTVKGAPGGTTTDNKGNYSIDVASAEAVLVFSGVGFSTIEETLSGRESVSVTLTGQASDLEEVVVIGYGTAQKKDVTGAVSRANLKAFKESPNTNILQSLQGSVAGLNVGAVNRAGATPSISIRGRVSLSGTSAPLIVLDGIIYRGNLSDINPADIATVDILKDASAAAIYGSQASNGVLLLTTKTGTAGKRPTVSLNTSLTFQKIGNDDMLPLDAEGYLRLRADRFLTQSRTGDDLLSPNPSWDVLKVVPAEVATGIQNGTNTNWWDLLTNQTPMIQNYDVGVSGRTEQSSYYFSLGYTDQENVVINDTYKRYSMRLNLESKITDWLKMGIQSSYSINDYSGVSPNLANIFTLAPQMAYKDSAGELIRLPNRAALNPLLEVTQDNFDKRNNLFGLVYADLNIPFVKGLNYRVNFGNNYIQERAYNFNPFGQNFTGTASKSNSSRYNQTLDNILNYKRSFGDHDINATFVYGYEINKFDSTGASAAGFDNPALGYNGLEFGSAVLQKVGSAAWKETSLYQMYRLIYGFKDRYVFTGTLRNDGFSGFAPDNKIASFPSAAFAWNIRKESFMDDHLTALDELRLRLSYGANGNRTVGRYQTLSTLTTSFNNGYLYGDGGLAQQGQNITQLSNKSLRWETTRTFNVGVDFAFLKHRISGELNLYSANTSDLLYTVNIPSVNGLTTIPMNIGKLSNKGIELALNADPVQGENFNWSTSVNFSLNRNKVVSILGIDANGDGKEDDLIASKIFMNEPFGVVYDYNIIGMWQVADYRANIIPAGFTYGTYKVEDMNGDNAFTAGADRKILGYTDPSYRISWLNTVRYKNFELKAFINSIQGGKKYYYGQPAATVPNPDNMQTNNFFDFDYWTPENPNARYRQLGFYTTSIGQEFSPYIQRNFIRLQDLTMSYDLPQTIAKKAGMKRARLFLNGKNLFTLTDWDGWDPETGTGLATGAYPLMKSYSVGLSFDF</sequence>
<evidence type="ECO:0000313" key="12">
    <source>
        <dbReference type="EMBL" id="MCH5597499.1"/>
    </source>
</evidence>
<evidence type="ECO:0000256" key="1">
    <source>
        <dbReference type="ARBA" id="ARBA00004571"/>
    </source>
</evidence>
<dbReference type="PROSITE" id="PS52016">
    <property type="entry name" value="TONB_DEPENDENT_REC_3"/>
    <property type="match status" value="1"/>
</dbReference>
<dbReference type="InterPro" id="IPR023996">
    <property type="entry name" value="TonB-dep_OMP_SusC/RagA"/>
</dbReference>
<organism evidence="12 13">
    <name type="scientific">Niabella ginsengisoli</name>
    <dbReference type="NCBI Taxonomy" id="522298"/>
    <lineage>
        <taxon>Bacteria</taxon>
        <taxon>Pseudomonadati</taxon>
        <taxon>Bacteroidota</taxon>
        <taxon>Chitinophagia</taxon>
        <taxon>Chitinophagales</taxon>
        <taxon>Chitinophagaceae</taxon>
        <taxon>Niabella</taxon>
    </lineage>
</organism>
<dbReference type="InterPro" id="IPR036942">
    <property type="entry name" value="Beta-barrel_TonB_sf"/>
</dbReference>
<dbReference type="InterPro" id="IPR008969">
    <property type="entry name" value="CarboxyPept-like_regulatory"/>
</dbReference>
<proteinExistence type="inferred from homology"/>
<keyword evidence="5 9" id="KW-0798">TonB box</keyword>
<dbReference type="NCBIfam" id="TIGR04057">
    <property type="entry name" value="SusC_RagA_signa"/>
    <property type="match status" value="1"/>
</dbReference>
<dbReference type="SUPFAM" id="SSF49464">
    <property type="entry name" value="Carboxypeptidase regulatory domain-like"/>
    <property type="match status" value="1"/>
</dbReference>
<keyword evidence="6 8" id="KW-0472">Membrane</keyword>
<evidence type="ECO:0000256" key="6">
    <source>
        <dbReference type="ARBA" id="ARBA00023136"/>
    </source>
</evidence>